<dbReference type="PROSITE" id="PS51077">
    <property type="entry name" value="HTH_ICLR"/>
    <property type="match status" value="1"/>
</dbReference>
<accession>A0A369W9I1</accession>
<evidence type="ECO:0000313" key="6">
    <source>
        <dbReference type="EMBL" id="RDE09932.1"/>
    </source>
</evidence>
<dbReference type="GO" id="GO:0003677">
    <property type="term" value="F:DNA binding"/>
    <property type="evidence" value="ECO:0007669"/>
    <property type="project" value="UniProtKB-KW"/>
</dbReference>
<dbReference type="PANTHER" id="PTHR30136:SF24">
    <property type="entry name" value="HTH-TYPE TRANSCRIPTIONAL REPRESSOR ALLR"/>
    <property type="match status" value="1"/>
</dbReference>
<dbReference type="AlphaFoldDB" id="A0A369W9I1"/>
<dbReference type="Gene3D" id="1.10.10.10">
    <property type="entry name" value="Winged helix-like DNA-binding domain superfamily/Winged helix DNA-binding domain"/>
    <property type="match status" value="1"/>
</dbReference>
<gene>
    <name evidence="6" type="ORF">DVH29_03085</name>
</gene>
<evidence type="ECO:0000259" key="5">
    <source>
        <dbReference type="PROSITE" id="PS51078"/>
    </source>
</evidence>
<dbReference type="InterPro" id="IPR036388">
    <property type="entry name" value="WH-like_DNA-bd_sf"/>
</dbReference>
<keyword evidence="7" id="KW-1185">Reference proteome</keyword>
<evidence type="ECO:0000256" key="1">
    <source>
        <dbReference type="ARBA" id="ARBA00023015"/>
    </source>
</evidence>
<keyword evidence="3" id="KW-0804">Transcription</keyword>
<dbReference type="InterPro" id="IPR036390">
    <property type="entry name" value="WH_DNA-bd_sf"/>
</dbReference>
<sequence length="273" mass="29511">MDVTLSKILPDALPATGRPADKPTGARVKVLGKTFHILEVLSRSEEPLAVASIARLTGLNRSTVHRTVQMLLEAGYVEQSAPGSSRFAIGPQTLPLAASYLNQNQLRSVALSHLYPLTLQTGLRGHLGIHSDGEVMYLGGFEKPEFPTIYTWFGRQTPMHCSSLGKSLMAYMPGEAVDGILALPLRKFTENTITDPATLKEQLTDIRKNGYAFDDAEHIENNYCLGAPILSNGDAVAAISIATRDKDELFKALPALLRTAATISQAISGTIRL</sequence>
<dbReference type="InterPro" id="IPR014757">
    <property type="entry name" value="Tscrpt_reg_IclR_C"/>
</dbReference>
<comment type="caution">
    <text evidence="6">The sequence shown here is derived from an EMBL/GenBank/DDBJ whole genome shotgun (WGS) entry which is preliminary data.</text>
</comment>
<dbReference type="Proteomes" id="UP000253759">
    <property type="component" value="Unassembled WGS sequence"/>
</dbReference>
<dbReference type="CDD" id="cd00090">
    <property type="entry name" value="HTH_ARSR"/>
    <property type="match status" value="1"/>
</dbReference>
<dbReference type="Pfam" id="PF01614">
    <property type="entry name" value="IclR_C"/>
    <property type="match status" value="1"/>
</dbReference>
<dbReference type="InterPro" id="IPR005471">
    <property type="entry name" value="Tscrpt_reg_IclR_N"/>
</dbReference>
<reference evidence="7" key="1">
    <citation type="submission" date="2018-07" db="EMBL/GenBank/DDBJ databases">
        <authorList>
            <person name="Liu B.-T."/>
            <person name="Du Z."/>
        </authorList>
    </citation>
    <scope>NUCLEOTIDE SEQUENCE [LARGE SCALE GENOMIC DNA]</scope>
    <source>
        <strain evidence="7">XYN52</strain>
    </source>
</reference>
<dbReference type="InterPro" id="IPR011991">
    <property type="entry name" value="ArsR-like_HTH"/>
</dbReference>
<dbReference type="SUPFAM" id="SSF46785">
    <property type="entry name" value="Winged helix' DNA-binding domain"/>
    <property type="match status" value="1"/>
</dbReference>
<protein>
    <submittedName>
        <fullName evidence="6">IclR family transcriptional regulator</fullName>
    </submittedName>
</protein>
<keyword evidence="1" id="KW-0805">Transcription regulation</keyword>
<dbReference type="SMART" id="SM00346">
    <property type="entry name" value="HTH_ICLR"/>
    <property type="match status" value="1"/>
</dbReference>
<dbReference type="EMBL" id="QQNH01000003">
    <property type="protein sequence ID" value="RDE09932.1"/>
    <property type="molecule type" value="Genomic_DNA"/>
</dbReference>
<keyword evidence="2" id="KW-0238">DNA-binding</keyword>
<dbReference type="SUPFAM" id="SSF55781">
    <property type="entry name" value="GAF domain-like"/>
    <property type="match status" value="1"/>
</dbReference>
<dbReference type="Gene3D" id="3.30.450.40">
    <property type="match status" value="1"/>
</dbReference>
<dbReference type="PANTHER" id="PTHR30136">
    <property type="entry name" value="HELIX-TURN-HELIX TRANSCRIPTIONAL REGULATOR, ICLR FAMILY"/>
    <property type="match status" value="1"/>
</dbReference>
<proteinExistence type="predicted"/>
<dbReference type="InterPro" id="IPR050707">
    <property type="entry name" value="HTH_MetabolicPath_Reg"/>
</dbReference>
<evidence type="ECO:0000256" key="3">
    <source>
        <dbReference type="ARBA" id="ARBA00023163"/>
    </source>
</evidence>
<dbReference type="PROSITE" id="PS51078">
    <property type="entry name" value="ICLR_ED"/>
    <property type="match status" value="1"/>
</dbReference>
<dbReference type="InterPro" id="IPR029016">
    <property type="entry name" value="GAF-like_dom_sf"/>
</dbReference>
<evidence type="ECO:0000259" key="4">
    <source>
        <dbReference type="PROSITE" id="PS51077"/>
    </source>
</evidence>
<dbReference type="Pfam" id="PF09339">
    <property type="entry name" value="HTH_IclR"/>
    <property type="match status" value="1"/>
</dbReference>
<name>A0A369W9I1_9HYPH</name>
<evidence type="ECO:0000256" key="2">
    <source>
        <dbReference type="ARBA" id="ARBA00023125"/>
    </source>
</evidence>
<dbReference type="GO" id="GO:0003700">
    <property type="term" value="F:DNA-binding transcription factor activity"/>
    <property type="evidence" value="ECO:0007669"/>
    <property type="project" value="TreeGrafter"/>
</dbReference>
<feature type="domain" description="IclR-ED" evidence="5">
    <location>
        <begin position="92"/>
        <end position="269"/>
    </location>
</feature>
<feature type="domain" description="HTH iclR-type" evidence="4">
    <location>
        <begin position="28"/>
        <end position="91"/>
    </location>
</feature>
<evidence type="ECO:0000313" key="7">
    <source>
        <dbReference type="Proteomes" id="UP000253759"/>
    </source>
</evidence>
<organism evidence="6 7">
    <name type="scientific">Pelagibacterium lacus</name>
    <dbReference type="NCBI Taxonomy" id="2282655"/>
    <lineage>
        <taxon>Bacteria</taxon>
        <taxon>Pseudomonadati</taxon>
        <taxon>Pseudomonadota</taxon>
        <taxon>Alphaproteobacteria</taxon>
        <taxon>Hyphomicrobiales</taxon>
        <taxon>Devosiaceae</taxon>
        <taxon>Pelagibacterium</taxon>
    </lineage>
</organism>
<dbReference type="GO" id="GO:0045892">
    <property type="term" value="P:negative regulation of DNA-templated transcription"/>
    <property type="evidence" value="ECO:0007669"/>
    <property type="project" value="TreeGrafter"/>
</dbReference>